<dbReference type="EMBL" id="JYNZ01000005">
    <property type="protein sequence ID" value="KXK25976.1"/>
    <property type="molecule type" value="Genomic_DNA"/>
</dbReference>
<dbReference type="GO" id="GO:0006412">
    <property type="term" value="P:translation"/>
    <property type="evidence" value="ECO:0007669"/>
    <property type="project" value="UniProtKB-UniRule"/>
</dbReference>
<dbReference type="PATRIC" id="fig|1617426.3.peg.1251"/>
<keyword evidence="3 5" id="KW-0067">ATP-binding</keyword>
<accession>A0A136LWF9</accession>
<dbReference type="Pfam" id="PF01425">
    <property type="entry name" value="Amidase"/>
    <property type="match status" value="1"/>
</dbReference>
<dbReference type="STRING" id="1617426.TR69_WS6001001264"/>
<dbReference type="PANTHER" id="PTHR11895">
    <property type="entry name" value="TRANSAMIDASE"/>
    <property type="match status" value="1"/>
</dbReference>
<feature type="active site" description="Charge relay system" evidence="5">
    <location>
        <position position="73"/>
    </location>
</feature>
<dbReference type="InterPro" id="IPR004412">
    <property type="entry name" value="GatA"/>
</dbReference>
<dbReference type="HAMAP" id="MF_00120">
    <property type="entry name" value="GatA"/>
    <property type="match status" value="1"/>
</dbReference>
<feature type="domain" description="Amidase" evidence="6">
    <location>
        <begin position="23"/>
        <end position="458"/>
    </location>
</feature>
<evidence type="ECO:0000313" key="7">
    <source>
        <dbReference type="EMBL" id="KXK25976.1"/>
    </source>
</evidence>
<dbReference type="GO" id="GO:0005524">
    <property type="term" value="F:ATP binding"/>
    <property type="evidence" value="ECO:0007669"/>
    <property type="project" value="UniProtKB-KW"/>
</dbReference>
<dbReference type="InterPro" id="IPR023631">
    <property type="entry name" value="Amidase_dom"/>
</dbReference>
<comment type="caution">
    <text evidence="7">The sequence shown here is derived from an EMBL/GenBank/DDBJ whole genome shotgun (WGS) entry which is preliminary data.</text>
</comment>
<gene>
    <name evidence="5 7" type="primary">gatA</name>
    <name evidence="7" type="ORF">TR69_WS6001001264</name>
</gene>
<organism evidence="7 8">
    <name type="scientific">candidate division WS6 bacterium OLB20</name>
    <dbReference type="NCBI Taxonomy" id="1617426"/>
    <lineage>
        <taxon>Bacteria</taxon>
        <taxon>Candidatus Dojkabacteria</taxon>
    </lineage>
</organism>
<comment type="subunit">
    <text evidence="5">Heterotrimer of A, B and C subunits.</text>
</comment>
<dbReference type="EC" id="6.3.5.7" evidence="5"/>
<sequence>MTISETAAKIRSGELKAVDLAAEHLKAAHTTGKELNAFITVIDQAIERAKQIDEMVARGEDPGVLAGIPCTVKDVIMTKDIRTTASSRLLENFIAPYSATAVERIEAAGAVIIGKTNSDPFAFGGSGENSGFGPALNPLDRERVPGGSSSGAAAAQAAGIGMFALGTDTGGSVRQPSAFVGVTGFKPTYGRNSRYGLIAMASSFDTVGVLGNSVEDVALVEEVLAGKDSNDATTYDMPVPAYSRDLKESVSGLRIAVPEEYFSEGIEPLVEQRVEEALEKYRKAGATVERVSLPILKYAIAMYYVLVPSEISSNMARYDGVRFGHKDFADYDENLRKTRGAYMEDEVKRRVMIGTYALSAGYADQFYNTALKVRVKLTKEIETVFKSYDLIAGPTAPSVAFKLGELVNNLLQMYLSDIYTVTANLTGCPAISIPCGMGAGDMPVGLQLMAKRFDEQTLFNAAHFYQTSR</sequence>
<dbReference type="AlphaFoldDB" id="A0A136LWF9"/>
<feature type="active site" description="Charge relay system" evidence="5">
    <location>
        <position position="148"/>
    </location>
</feature>
<feature type="active site" description="Acyl-ester intermediate" evidence="5">
    <location>
        <position position="172"/>
    </location>
</feature>
<evidence type="ECO:0000256" key="1">
    <source>
        <dbReference type="ARBA" id="ARBA00022598"/>
    </source>
</evidence>
<dbReference type="InterPro" id="IPR000120">
    <property type="entry name" value="Amidase"/>
</dbReference>
<keyword evidence="4 5" id="KW-0648">Protein biosynthesis</keyword>
<keyword evidence="7" id="KW-0808">Transferase</keyword>
<comment type="catalytic activity">
    <reaction evidence="5">
        <text>L-glutamyl-tRNA(Gln) + L-glutamine + ATP + H2O = L-glutaminyl-tRNA(Gln) + L-glutamate + ADP + phosphate + H(+)</text>
        <dbReference type="Rhea" id="RHEA:17521"/>
        <dbReference type="Rhea" id="RHEA-COMP:9681"/>
        <dbReference type="Rhea" id="RHEA-COMP:9684"/>
        <dbReference type="ChEBI" id="CHEBI:15377"/>
        <dbReference type="ChEBI" id="CHEBI:15378"/>
        <dbReference type="ChEBI" id="CHEBI:29985"/>
        <dbReference type="ChEBI" id="CHEBI:30616"/>
        <dbReference type="ChEBI" id="CHEBI:43474"/>
        <dbReference type="ChEBI" id="CHEBI:58359"/>
        <dbReference type="ChEBI" id="CHEBI:78520"/>
        <dbReference type="ChEBI" id="CHEBI:78521"/>
        <dbReference type="ChEBI" id="CHEBI:456216"/>
        <dbReference type="EC" id="6.3.5.7"/>
    </reaction>
</comment>
<dbReference type="InterPro" id="IPR036928">
    <property type="entry name" value="AS_sf"/>
</dbReference>
<evidence type="ECO:0000313" key="8">
    <source>
        <dbReference type="Proteomes" id="UP000070457"/>
    </source>
</evidence>
<comment type="similarity">
    <text evidence="5">Belongs to the amidase family. GatA subfamily.</text>
</comment>
<evidence type="ECO:0000256" key="2">
    <source>
        <dbReference type="ARBA" id="ARBA00022741"/>
    </source>
</evidence>
<dbReference type="Gene3D" id="3.90.1300.10">
    <property type="entry name" value="Amidase signature (AS) domain"/>
    <property type="match status" value="1"/>
</dbReference>
<evidence type="ECO:0000259" key="6">
    <source>
        <dbReference type="Pfam" id="PF01425"/>
    </source>
</evidence>
<keyword evidence="2 5" id="KW-0547">Nucleotide-binding</keyword>
<proteinExistence type="inferred from homology"/>
<dbReference type="Proteomes" id="UP000070457">
    <property type="component" value="Unassembled WGS sequence"/>
</dbReference>
<comment type="function">
    <text evidence="5">Allows the formation of correctly charged Gln-tRNA(Gln) through the transamidation of misacylated Glu-tRNA(Gln) in organisms which lack glutaminyl-tRNA synthetase. The reaction takes place in the presence of glutamine and ATP through an activated gamma-phospho-Glu-tRNA(Gln).</text>
</comment>
<reference evidence="7 8" key="1">
    <citation type="submission" date="2015-02" db="EMBL/GenBank/DDBJ databases">
        <title>Improved understanding of the partial-nitritation anammox process through 23 genomes representing the majority of the microbial community.</title>
        <authorList>
            <person name="Speth D.R."/>
            <person name="In T Zandt M."/>
            <person name="Guerrero Cruz S."/>
            <person name="Jetten M.S."/>
            <person name="Dutilh B.E."/>
        </authorList>
    </citation>
    <scope>NUCLEOTIDE SEQUENCE [LARGE SCALE GENOMIC DNA]</scope>
    <source>
        <strain evidence="7">OLB20</strain>
    </source>
</reference>
<keyword evidence="1 5" id="KW-0436">Ligase</keyword>
<evidence type="ECO:0000256" key="3">
    <source>
        <dbReference type="ARBA" id="ARBA00022840"/>
    </source>
</evidence>
<dbReference type="NCBIfam" id="TIGR00132">
    <property type="entry name" value="gatA"/>
    <property type="match status" value="1"/>
</dbReference>
<dbReference type="GO" id="GO:0016740">
    <property type="term" value="F:transferase activity"/>
    <property type="evidence" value="ECO:0007669"/>
    <property type="project" value="UniProtKB-KW"/>
</dbReference>
<evidence type="ECO:0000256" key="4">
    <source>
        <dbReference type="ARBA" id="ARBA00022917"/>
    </source>
</evidence>
<dbReference type="GO" id="GO:0050567">
    <property type="term" value="F:glutaminyl-tRNA synthase (glutamine-hydrolyzing) activity"/>
    <property type="evidence" value="ECO:0007669"/>
    <property type="project" value="UniProtKB-UniRule"/>
</dbReference>
<dbReference type="SUPFAM" id="SSF75304">
    <property type="entry name" value="Amidase signature (AS) enzymes"/>
    <property type="match status" value="1"/>
</dbReference>
<dbReference type="PANTHER" id="PTHR11895:SF151">
    <property type="entry name" value="GLUTAMYL-TRNA(GLN) AMIDOTRANSFERASE SUBUNIT A"/>
    <property type="match status" value="1"/>
</dbReference>
<dbReference type="GO" id="GO:0030956">
    <property type="term" value="C:glutamyl-tRNA(Gln) amidotransferase complex"/>
    <property type="evidence" value="ECO:0007669"/>
    <property type="project" value="InterPro"/>
</dbReference>
<name>A0A136LWF9_9BACT</name>
<evidence type="ECO:0000256" key="5">
    <source>
        <dbReference type="HAMAP-Rule" id="MF_00120"/>
    </source>
</evidence>
<protein>
    <recommendedName>
        <fullName evidence="5">Glutamyl-tRNA(Gln) amidotransferase subunit A</fullName>
        <shortName evidence="5">Glu-ADT subunit A</shortName>
        <ecNumber evidence="5">6.3.5.7</ecNumber>
    </recommendedName>
</protein>